<dbReference type="PANTHER" id="PTHR12835:SF5">
    <property type="entry name" value="BIOTIN--PROTEIN LIGASE"/>
    <property type="match status" value="1"/>
</dbReference>
<name>A0A381NC40_9ZZZZ</name>
<feature type="domain" description="BPL/LPL catalytic" evidence="2">
    <location>
        <begin position="1"/>
        <end position="177"/>
    </location>
</feature>
<accession>A0A381NC40</accession>
<dbReference type="NCBIfam" id="TIGR00121">
    <property type="entry name" value="birA_ligase"/>
    <property type="match status" value="1"/>
</dbReference>
<organism evidence="3">
    <name type="scientific">marine metagenome</name>
    <dbReference type="NCBI Taxonomy" id="408172"/>
    <lineage>
        <taxon>unclassified sequences</taxon>
        <taxon>metagenomes</taxon>
        <taxon>ecological metagenomes</taxon>
    </lineage>
</organism>
<dbReference type="Gene3D" id="3.30.930.10">
    <property type="entry name" value="Bira Bifunctional Protein, Domain 2"/>
    <property type="match status" value="1"/>
</dbReference>
<dbReference type="CDD" id="cd16442">
    <property type="entry name" value="BPL"/>
    <property type="match status" value="1"/>
</dbReference>
<reference evidence="3" key="1">
    <citation type="submission" date="2018-05" db="EMBL/GenBank/DDBJ databases">
        <authorList>
            <person name="Lanie J.A."/>
            <person name="Ng W.-L."/>
            <person name="Kazmierczak K.M."/>
            <person name="Andrzejewski T.M."/>
            <person name="Davidsen T.M."/>
            <person name="Wayne K.J."/>
            <person name="Tettelin H."/>
            <person name="Glass J.I."/>
            <person name="Rusch D."/>
            <person name="Podicherti R."/>
            <person name="Tsui H.-C.T."/>
            <person name="Winkler M.E."/>
        </authorList>
    </citation>
    <scope>NUCLEOTIDE SEQUENCE</scope>
</reference>
<sequence length="249" mass="28387">MKIIKLDAINSTNEYLKEYIQVNSIINNHIVYTFNQTKGKGQRGKVWISESGKNLAVSICFFPKRIKIKEQFILNMFFSLFIIKTLKSLKIPDLKIKWPNDILSGNKKICGILNETKVKGEFINNIIVGFGINVNQKNFDNLPNASSLTLVKKINYDLDNLVNLFIQNLKNNIYFVNSFNSLSKSDIDNLIDNYHKNLYGINQLKSYVDSNGSAFNGMIVSVDKSGIINIKKEDGSLNAYNFQEIQIII</sequence>
<dbReference type="PROSITE" id="PS51733">
    <property type="entry name" value="BPL_LPL_CATALYTIC"/>
    <property type="match status" value="1"/>
</dbReference>
<evidence type="ECO:0000259" key="2">
    <source>
        <dbReference type="PROSITE" id="PS51733"/>
    </source>
</evidence>
<evidence type="ECO:0000313" key="3">
    <source>
        <dbReference type="EMBL" id="SUZ51634.1"/>
    </source>
</evidence>
<dbReference type="GO" id="GO:0005737">
    <property type="term" value="C:cytoplasm"/>
    <property type="evidence" value="ECO:0007669"/>
    <property type="project" value="TreeGrafter"/>
</dbReference>
<keyword evidence="1" id="KW-0436">Ligase</keyword>
<dbReference type="SUPFAM" id="SSF55681">
    <property type="entry name" value="Class II aaRS and biotin synthetases"/>
    <property type="match status" value="1"/>
</dbReference>
<dbReference type="GO" id="GO:0004077">
    <property type="term" value="F:biotin--[biotin carboxyl-carrier protein] ligase activity"/>
    <property type="evidence" value="ECO:0007669"/>
    <property type="project" value="InterPro"/>
</dbReference>
<evidence type="ECO:0000256" key="1">
    <source>
        <dbReference type="ARBA" id="ARBA00022598"/>
    </source>
</evidence>
<dbReference type="InterPro" id="IPR004143">
    <property type="entry name" value="BPL_LPL_catalytic"/>
</dbReference>
<dbReference type="AlphaFoldDB" id="A0A381NC40"/>
<dbReference type="Pfam" id="PF03099">
    <property type="entry name" value="BPL_LplA_LipB"/>
    <property type="match status" value="1"/>
</dbReference>
<dbReference type="PANTHER" id="PTHR12835">
    <property type="entry name" value="BIOTIN PROTEIN LIGASE"/>
    <property type="match status" value="1"/>
</dbReference>
<dbReference type="InterPro" id="IPR045864">
    <property type="entry name" value="aa-tRNA-synth_II/BPL/LPL"/>
</dbReference>
<dbReference type="EMBL" id="UINC01000232">
    <property type="protein sequence ID" value="SUZ51634.1"/>
    <property type="molecule type" value="Genomic_DNA"/>
</dbReference>
<protein>
    <recommendedName>
        <fullName evidence="2">BPL/LPL catalytic domain-containing protein</fullName>
    </recommendedName>
</protein>
<dbReference type="InterPro" id="IPR004408">
    <property type="entry name" value="Biotin_CoA_COase_ligase"/>
</dbReference>
<proteinExistence type="predicted"/>
<gene>
    <name evidence="3" type="ORF">METZ01_LOCUS4488</name>
</gene>